<dbReference type="SMART" id="SM00271">
    <property type="entry name" value="DnaJ"/>
    <property type="match status" value="1"/>
</dbReference>
<evidence type="ECO:0000313" key="5">
    <source>
        <dbReference type="Proteomes" id="UP000092445"/>
    </source>
</evidence>
<organism evidence="4 5">
    <name type="scientific">Glossina pallidipes</name>
    <name type="common">Tsetse fly</name>
    <dbReference type="NCBI Taxonomy" id="7398"/>
    <lineage>
        <taxon>Eukaryota</taxon>
        <taxon>Metazoa</taxon>
        <taxon>Ecdysozoa</taxon>
        <taxon>Arthropoda</taxon>
        <taxon>Hexapoda</taxon>
        <taxon>Insecta</taxon>
        <taxon>Pterygota</taxon>
        <taxon>Neoptera</taxon>
        <taxon>Endopterygota</taxon>
        <taxon>Diptera</taxon>
        <taxon>Brachycera</taxon>
        <taxon>Muscomorpha</taxon>
        <taxon>Hippoboscoidea</taxon>
        <taxon>Glossinidae</taxon>
        <taxon>Glossina</taxon>
    </lineage>
</organism>
<keyword evidence="2" id="KW-1133">Transmembrane helix</keyword>
<evidence type="ECO:0000313" key="4">
    <source>
        <dbReference type="EnsemblMetazoa" id="GPAI020827-PA"/>
    </source>
</evidence>
<dbReference type="PROSITE" id="PS50076">
    <property type="entry name" value="DNAJ_2"/>
    <property type="match status" value="1"/>
</dbReference>
<dbReference type="InterPro" id="IPR036869">
    <property type="entry name" value="J_dom_sf"/>
</dbReference>
<evidence type="ECO:0000256" key="2">
    <source>
        <dbReference type="SAM" id="Phobius"/>
    </source>
</evidence>
<dbReference type="GO" id="GO:0042407">
    <property type="term" value="P:cristae formation"/>
    <property type="evidence" value="ECO:0007669"/>
    <property type="project" value="TreeGrafter"/>
</dbReference>
<dbReference type="SUPFAM" id="SSF46565">
    <property type="entry name" value="Chaperone J-domain"/>
    <property type="match status" value="1"/>
</dbReference>
<evidence type="ECO:0000259" key="3">
    <source>
        <dbReference type="PROSITE" id="PS50076"/>
    </source>
</evidence>
<dbReference type="STRING" id="7398.A0A1A9ZPC4"/>
<accession>A0A1A9ZPC4</accession>
<dbReference type="CDD" id="cd06257">
    <property type="entry name" value="DnaJ"/>
    <property type="match status" value="1"/>
</dbReference>
<dbReference type="InterPro" id="IPR055225">
    <property type="entry name" value="DNAJC11-like_beta-barrel"/>
</dbReference>
<dbReference type="FunFam" id="1.10.287.110:FF:000079">
    <property type="entry name" value="DnaJ subfamily C member"/>
    <property type="match status" value="1"/>
</dbReference>
<dbReference type="Pfam" id="PF00226">
    <property type="entry name" value="DnaJ"/>
    <property type="match status" value="1"/>
</dbReference>
<dbReference type="Proteomes" id="UP000092445">
    <property type="component" value="Unassembled WGS sequence"/>
</dbReference>
<dbReference type="PANTHER" id="PTHR44157:SF1">
    <property type="entry name" value="DNAJ HOMOLOG SUBFAMILY C MEMBER 11"/>
    <property type="match status" value="1"/>
</dbReference>
<dbReference type="Gene3D" id="1.10.287.110">
    <property type="entry name" value="DnaJ domain"/>
    <property type="match status" value="1"/>
</dbReference>
<keyword evidence="2" id="KW-0472">Membrane</keyword>
<dbReference type="PANTHER" id="PTHR44157">
    <property type="entry name" value="DNAJ HOMOLOG SUBFAMILY C MEMBER 11"/>
    <property type="match status" value="1"/>
</dbReference>
<proteinExistence type="predicted"/>
<dbReference type="InterPro" id="IPR024586">
    <property type="entry name" value="DnaJ-like_C11_C"/>
</dbReference>
<dbReference type="VEuPathDB" id="VectorBase:GPAI020827"/>
<keyword evidence="2" id="KW-0812">Transmembrane</keyword>
<keyword evidence="1" id="KW-0143">Chaperone</keyword>
<feature type="domain" description="J" evidence="3">
    <location>
        <begin position="14"/>
        <end position="82"/>
    </location>
</feature>
<dbReference type="EnsemblMetazoa" id="GPAI020827-RA">
    <property type="protein sequence ID" value="GPAI020827-PA"/>
    <property type="gene ID" value="GPAI020827"/>
</dbReference>
<dbReference type="GO" id="GO:0005739">
    <property type="term" value="C:mitochondrion"/>
    <property type="evidence" value="ECO:0007669"/>
    <property type="project" value="GOC"/>
</dbReference>
<dbReference type="Pfam" id="PF22774">
    <property type="entry name" value="DNAJC11_beta-barrel"/>
    <property type="match status" value="1"/>
</dbReference>
<dbReference type="PRINTS" id="PR00625">
    <property type="entry name" value="JDOMAIN"/>
</dbReference>
<reference evidence="5" key="1">
    <citation type="submission" date="2014-03" db="EMBL/GenBank/DDBJ databases">
        <authorList>
            <person name="Aksoy S."/>
            <person name="Warren W."/>
            <person name="Wilson R.K."/>
        </authorList>
    </citation>
    <scope>NUCLEOTIDE SEQUENCE [LARGE SCALE GENOMIC DNA]</scope>
    <source>
        <strain evidence="5">IAEA</strain>
    </source>
</reference>
<protein>
    <recommendedName>
        <fullName evidence="3">J domain-containing protein</fullName>
    </recommendedName>
</protein>
<feature type="transmembrane region" description="Helical" evidence="2">
    <location>
        <begin position="389"/>
        <end position="408"/>
    </location>
</feature>
<reference evidence="4" key="2">
    <citation type="submission" date="2020-05" db="UniProtKB">
        <authorList>
            <consortium name="EnsemblMetazoa"/>
        </authorList>
    </citation>
    <scope>IDENTIFICATION</scope>
    <source>
        <strain evidence="4">IAEA</strain>
    </source>
</reference>
<dbReference type="Pfam" id="PF11875">
    <property type="entry name" value="DnaJ-like_C11_C"/>
    <property type="match status" value="1"/>
</dbReference>
<dbReference type="InterPro" id="IPR001623">
    <property type="entry name" value="DnaJ_domain"/>
</dbReference>
<sequence>MSDDTDSDTELEENYYTFLNLPKDATAEQINAAYRKLSRIYHPDKHMEGENKHKAEMLFNRTKKAYEVLSDPHKRAIYDSVGEKGLRTDGWELVHRTKTPAEIREEYQRLAQAAEDRKLLQSTNPRGNVTISVNATEVFSPYDDSEMPNVEVSSMSISQSIEAPITRRDTVIMSGNLVSTNGNGSGGFVVCGRRLLNKGWLELDLGAGNGLLMAAKGKIIYDFSQMVSIFCTFLNRRPYFISMTGGTSLNFREHGVLPALFSTLSVQLDKHTIGSLTLNASSQSAMTTQIDRSNDKCAWSTSFVIGSPHIYFSVAYTHKMIENELKLKVAAKVGTFGFLAEYGAEKKVSKYSSVLAAVSIGVPTGVILKFKIVRSQQTYVFPIHLSEDIVPAAVFYATVTPVIVWFIVKKSIIDPMLTERKNIENEKIKRNNEQRMNLRRQEAAAAIELMTHTYERIINEEIERGGIIIAHATYGCLEKNGNFRADACIDVKIPLQCLVKDGSLILDHNNCFYILQSDLPGFYDPCIGEDKVLRFEYLYNNRPNLLEIQDVEGVRLPR</sequence>
<keyword evidence="5" id="KW-1185">Reference proteome</keyword>
<evidence type="ECO:0000256" key="1">
    <source>
        <dbReference type="ARBA" id="ARBA00023186"/>
    </source>
</evidence>
<name>A0A1A9ZPC4_GLOPL</name>
<dbReference type="AlphaFoldDB" id="A0A1A9ZPC4"/>
<dbReference type="InterPro" id="IPR052243">
    <property type="entry name" value="Mito_inner_membrane_organizer"/>
</dbReference>